<sequence>MRRTRSTTRVLLAVMVFLNSDGSAADSRQSKTNLKGAGLPVREKPPVQASWSYNIGSSEALNGGATPTGQVISLDLYAVTQATITRLRGRGKYVVCYYSAGTSERYRTDPDSLKLLDPALNRPLAKVVG</sequence>
<dbReference type="AlphaFoldDB" id="A0A1W1UNR2"/>
<gene>
    <name evidence="3" type="ORF">SAMN00790413_04121</name>
</gene>
<keyword evidence="1" id="KW-0732">Signal</keyword>
<dbReference type="Proteomes" id="UP000192582">
    <property type="component" value="Unassembled WGS sequence"/>
</dbReference>
<evidence type="ECO:0000313" key="4">
    <source>
        <dbReference type="Proteomes" id="UP000192582"/>
    </source>
</evidence>
<dbReference type="Gene3D" id="3.20.20.70">
    <property type="entry name" value="Aldolase class I"/>
    <property type="match status" value="1"/>
</dbReference>
<feature type="chain" id="PRO_5010709666" evidence="1">
    <location>
        <begin position="26"/>
        <end position="129"/>
    </location>
</feature>
<dbReference type="EMBL" id="FWWU01000006">
    <property type="protein sequence ID" value="SMB82727.1"/>
    <property type="molecule type" value="Genomic_DNA"/>
</dbReference>
<reference evidence="3 4" key="1">
    <citation type="submission" date="2017-04" db="EMBL/GenBank/DDBJ databases">
        <authorList>
            <person name="Afonso C.L."/>
            <person name="Miller P.J."/>
            <person name="Scott M.A."/>
            <person name="Spackman E."/>
            <person name="Goraichik I."/>
            <person name="Dimitrov K.M."/>
            <person name="Suarez D.L."/>
            <person name="Swayne D.E."/>
        </authorList>
    </citation>
    <scope>NUCLEOTIDE SEQUENCE [LARGE SCALE GENOMIC DNA]</scope>
    <source>
        <strain evidence="3 4">KR-140</strain>
    </source>
</reference>
<proteinExistence type="predicted"/>
<dbReference type="InterPro" id="IPR004352">
    <property type="entry name" value="GH114_TIM-barrel"/>
</dbReference>
<dbReference type="Pfam" id="PF03537">
    <property type="entry name" value="Glyco_hydro_114"/>
    <property type="match status" value="1"/>
</dbReference>
<evidence type="ECO:0000256" key="1">
    <source>
        <dbReference type="SAM" id="SignalP"/>
    </source>
</evidence>
<evidence type="ECO:0000313" key="3">
    <source>
        <dbReference type="EMBL" id="SMB82727.1"/>
    </source>
</evidence>
<dbReference type="OrthoDB" id="505502at2"/>
<name>A0A1W1UNR2_9DEIO</name>
<keyword evidence="4" id="KW-1185">Reference proteome</keyword>
<dbReference type="RefSeq" id="WP_084046263.1">
    <property type="nucleotide sequence ID" value="NZ_FWWU01000006.1"/>
</dbReference>
<feature type="domain" description="Glycoside-hydrolase family GH114 TIM-barrel" evidence="2">
    <location>
        <begin position="51"/>
        <end position="113"/>
    </location>
</feature>
<dbReference type="InterPro" id="IPR013785">
    <property type="entry name" value="Aldolase_TIM"/>
</dbReference>
<feature type="signal peptide" evidence="1">
    <location>
        <begin position="1"/>
        <end position="25"/>
    </location>
</feature>
<organism evidence="3 4">
    <name type="scientific">Deinococcus hopiensis KR-140</name>
    <dbReference type="NCBI Taxonomy" id="695939"/>
    <lineage>
        <taxon>Bacteria</taxon>
        <taxon>Thermotogati</taxon>
        <taxon>Deinococcota</taxon>
        <taxon>Deinococci</taxon>
        <taxon>Deinococcales</taxon>
        <taxon>Deinococcaceae</taxon>
        <taxon>Deinococcus</taxon>
    </lineage>
</organism>
<accession>A0A1W1UNR2</accession>
<protein>
    <submittedName>
        <fullName evidence="3">Uncharacterized conserved protein</fullName>
    </submittedName>
</protein>
<evidence type="ECO:0000259" key="2">
    <source>
        <dbReference type="Pfam" id="PF03537"/>
    </source>
</evidence>